<dbReference type="EMBL" id="DYXD01000119">
    <property type="protein sequence ID" value="HJF07624.1"/>
    <property type="molecule type" value="Genomic_DNA"/>
</dbReference>
<keyword evidence="10" id="KW-0675">Receptor</keyword>
<dbReference type="Pfam" id="PF07715">
    <property type="entry name" value="Plug"/>
    <property type="match status" value="1"/>
</dbReference>
<dbReference type="InterPro" id="IPR008969">
    <property type="entry name" value="CarboxyPept-like_regulatory"/>
</dbReference>
<dbReference type="Gene3D" id="2.170.130.10">
    <property type="entry name" value="TonB-dependent receptor, plug domain"/>
    <property type="match status" value="1"/>
</dbReference>
<evidence type="ECO:0000256" key="4">
    <source>
        <dbReference type="ARBA" id="ARBA00022692"/>
    </source>
</evidence>
<dbReference type="FunFam" id="2.60.40.1120:FF:000003">
    <property type="entry name" value="Outer membrane protein Omp121"/>
    <property type="match status" value="1"/>
</dbReference>
<keyword evidence="8" id="KW-0732">Signal</keyword>
<name>A0A921FE13_9BACT</name>
<evidence type="ECO:0000256" key="2">
    <source>
        <dbReference type="ARBA" id="ARBA00022448"/>
    </source>
</evidence>
<feature type="chain" id="PRO_5037228809" evidence="8">
    <location>
        <begin position="26"/>
        <end position="1083"/>
    </location>
</feature>
<keyword evidence="5 7" id="KW-0472">Membrane</keyword>
<keyword evidence="3 7" id="KW-1134">Transmembrane beta strand</keyword>
<dbReference type="SUPFAM" id="SSF49464">
    <property type="entry name" value="Carboxypeptidase regulatory domain-like"/>
    <property type="match status" value="1"/>
</dbReference>
<dbReference type="InterPro" id="IPR039426">
    <property type="entry name" value="TonB-dep_rcpt-like"/>
</dbReference>
<protein>
    <submittedName>
        <fullName evidence="10">TonB-dependent receptor</fullName>
    </submittedName>
</protein>
<gene>
    <name evidence="10" type="ORF">K8U81_05460</name>
</gene>
<evidence type="ECO:0000256" key="1">
    <source>
        <dbReference type="ARBA" id="ARBA00004571"/>
    </source>
</evidence>
<evidence type="ECO:0000256" key="5">
    <source>
        <dbReference type="ARBA" id="ARBA00023136"/>
    </source>
</evidence>
<dbReference type="GO" id="GO:0009279">
    <property type="term" value="C:cell outer membrane"/>
    <property type="evidence" value="ECO:0007669"/>
    <property type="project" value="UniProtKB-SubCell"/>
</dbReference>
<reference evidence="10" key="1">
    <citation type="journal article" date="2021" name="PeerJ">
        <title>Extensive microbial diversity within the chicken gut microbiome revealed by metagenomics and culture.</title>
        <authorList>
            <person name="Gilroy R."/>
            <person name="Ravi A."/>
            <person name="Getino M."/>
            <person name="Pursley I."/>
            <person name="Horton D.L."/>
            <person name="Alikhan N.F."/>
            <person name="Baker D."/>
            <person name="Gharbi K."/>
            <person name="Hall N."/>
            <person name="Watson M."/>
            <person name="Adriaenssens E.M."/>
            <person name="Foster-Nyarko E."/>
            <person name="Jarju S."/>
            <person name="Secka A."/>
            <person name="Antonio M."/>
            <person name="Oren A."/>
            <person name="Chaudhuri R.R."/>
            <person name="La Ragione R."/>
            <person name="Hildebrand F."/>
            <person name="Pallen M.J."/>
        </authorList>
    </citation>
    <scope>NUCLEOTIDE SEQUENCE</scope>
    <source>
        <strain evidence="10">CHK165-8395</strain>
    </source>
</reference>
<keyword evidence="6 7" id="KW-0998">Cell outer membrane</keyword>
<organism evidence="10 11">
    <name type="scientific">Phocaeicola coprocola</name>
    <dbReference type="NCBI Taxonomy" id="310298"/>
    <lineage>
        <taxon>Bacteria</taxon>
        <taxon>Pseudomonadati</taxon>
        <taxon>Bacteroidota</taxon>
        <taxon>Bacteroidia</taxon>
        <taxon>Bacteroidales</taxon>
        <taxon>Bacteroidaceae</taxon>
        <taxon>Phocaeicola</taxon>
    </lineage>
</organism>
<dbReference type="InterPro" id="IPR023997">
    <property type="entry name" value="TonB-dep_OMP_SusC/RagA_CS"/>
</dbReference>
<evidence type="ECO:0000259" key="9">
    <source>
        <dbReference type="Pfam" id="PF07715"/>
    </source>
</evidence>
<keyword evidence="2 7" id="KW-0813">Transport</keyword>
<dbReference type="NCBIfam" id="TIGR04056">
    <property type="entry name" value="OMP_RagA_SusC"/>
    <property type="match status" value="1"/>
</dbReference>
<accession>A0A921FE13</accession>
<dbReference type="InterPro" id="IPR037066">
    <property type="entry name" value="Plug_dom_sf"/>
</dbReference>
<comment type="caution">
    <text evidence="10">The sequence shown here is derived from an EMBL/GenBank/DDBJ whole genome shotgun (WGS) entry which is preliminary data.</text>
</comment>
<dbReference type="Proteomes" id="UP000718012">
    <property type="component" value="Unassembled WGS sequence"/>
</dbReference>
<dbReference type="PROSITE" id="PS52016">
    <property type="entry name" value="TONB_DEPENDENT_REC_3"/>
    <property type="match status" value="1"/>
</dbReference>
<dbReference type="SUPFAM" id="SSF56935">
    <property type="entry name" value="Porins"/>
    <property type="match status" value="1"/>
</dbReference>
<keyword evidence="4 7" id="KW-0812">Transmembrane</keyword>
<dbReference type="InterPro" id="IPR036942">
    <property type="entry name" value="Beta-barrel_TonB_sf"/>
</dbReference>
<feature type="domain" description="TonB-dependent receptor plug" evidence="9">
    <location>
        <begin position="119"/>
        <end position="225"/>
    </location>
</feature>
<reference evidence="10" key="2">
    <citation type="submission" date="2021-09" db="EMBL/GenBank/DDBJ databases">
        <authorList>
            <person name="Gilroy R."/>
        </authorList>
    </citation>
    <scope>NUCLEOTIDE SEQUENCE</scope>
    <source>
        <strain evidence="10">CHK165-8395</strain>
    </source>
</reference>
<evidence type="ECO:0000313" key="11">
    <source>
        <dbReference type="Proteomes" id="UP000718012"/>
    </source>
</evidence>
<comment type="subcellular location">
    <subcellularLocation>
        <location evidence="1 7">Cell outer membrane</location>
        <topology evidence="1 7">Multi-pass membrane protein</topology>
    </subcellularLocation>
</comment>
<sequence length="1083" mass="120334">MNKVIFLSRLCSVFLLSMICMFAFSQGKQVQGVVKDATGEPIIGANVLVKGTTNGVITDFDGNYSLTNVNSQDIIVFSYIGYTSQEIKVGSQTTINVTLKEDTETLEEVVVVGYGTVKRRDLTGSVASVTGEKLAANPVANVAEALQGQLPGVSVTSQDGRPGAGMSIRIRGGGSITQSNDPLFIVDGVQVSGIDDIPADNIESIDVLKDAASTAIYGARGANGVILVTTKGAKEGRPIIKYNMYYQIKTNPKTLDVLDAYDIVYHTWAYATAYGESYGQNVAKYFGLGSANGNHLEEYRNMSSHNYIDDVMQTAGSWNHDLSLSGGNEKTKYYVSLNYMDDEGIRINSAFNRWSANFKFSQKINKKLTFDADLRYTEVKVDGAKFDKATSVYQYRPIDTPLGEDSYNLMGQGDVNVDPVYNPVSIINNYENIIRRNRIRARGALSWNILEGLTARTELSLSRNWTKQQEWNAGNDPSETAYSVAELTNKDGYDVRWATTLNYEVQGLNEDNSLSFLLGNEVLASREDESYMKGAGYPSGFTMDDAFGMINMTDSSLGQDQFLSTLDTPSHTQSWFARANYSWKSRYLLTATFRADGSSKFAPGNQWGYFPAAAVAWRISDEPFMESARNWLDNLKLRLSYGTSGSDNIDPSLWRETWETENITVDGKPTTIYKPGEMMGNEDLKWETTISRNLGFDFGFFNNRIRGSIDAYWNTTKNILMKVPIEASVGYSYQFQNVGRTSNKGMELALGVDLVRSKNFNLTLNATYNFNKNNIDELADNVLADTHTGWGSTMRKPYYDYIIREGQPVGLIQGYKSVGFYTVDDFNYDATTGVYTLKEGIPDIQGIANYPSGISGFKRPAGQNAFPGAAKFENVNGDDVVNEDDVTIIGKTMPKHTGGFTFNGNYKSFDFTLGFTYQIGGDVYNATAMSSMNGGKDYKFGGNRLKLIEDTYKLYDINESGDIYLVTDPNHLNEMNINAKYPVFYSEYSIVSSDFIEDASYLRLQNLTIGYTFPKKWMEKLLINNLRIYFTGSNLFCLTGYSGIDPDVNVDNDAGGDGFPTPSYDFNAYPKARTYTFGLNLTF</sequence>
<dbReference type="Pfam" id="PF13715">
    <property type="entry name" value="CarbopepD_reg_2"/>
    <property type="match status" value="1"/>
</dbReference>
<feature type="signal peptide" evidence="8">
    <location>
        <begin position="1"/>
        <end position="25"/>
    </location>
</feature>
<dbReference type="InterPro" id="IPR012910">
    <property type="entry name" value="Plug_dom"/>
</dbReference>
<dbReference type="Gene3D" id="2.40.170.20">
    <property type="entry name" value="TonB-dependent receptor, beta-barrel domain"/>
    <property type="match status" value="1"/>
</dbReference>
<evidence type="ECO:0000256" key="3">
    <source>
        <dbReference type="ARBA" id="ARBA00022452"/>
    </source>
</evidence>
<evidence type="ECO:0000256" key="8">
    <source>
        <dbReference type="SAM" id="SignalP"/>
    </source>
</evidence>
<evidence type="ECO:0000256" key="6">
    <source>
        <dbReference type="ARBA" id="ARBA00023237"/>
    </source>
</evidence>
<evidence type="ECO:0000256" key="7">
    <source>
        <dbReference type="PROSITE-ProRule" id="PRU01360"/>
    </source>
</evidence>
<dbReference type="InterPro" id="IPR023996">
    <property type="entry name" value="TonB-dep_OMP_SusC/RagA"/>
</dbReference>
<dbReference type="AlphaFoldDB" id="A0A921FE13"/>
<evidence type="ECO:0000313" key="10">
    <source>
        <dbReference type="EMBL" id="HJF07624.1"/>
    </source>
</evidence>
<comment type="similarity">
    <text evidence="7">Belongs to the TonB-dependent receptor family.</text>
</comment>
<dbReference type="Gene3D" id="2.60.40.1120">
    <property type="entry name" value="Carboxypeptidase-like, regulatory domain"/>
    <property type="match status" value="1"/>
</dbReference>
<proteinExistence type="inferred from homology"/>
<dbReference type="FunFam" id="2.170.130.10:FF:000008">
    <property type="entry name" value="SusC/RagA family TonB-linked outer membrane protein"/>
    <property type="match status" value="1"/>
</dbReference>
<dbReference type="NCBIfam" id="TIGR04057">
    <property type="entry name" value="SusC_RagA_signa"/>
    <property type="match status" value="1"/>
</dbReference>